<feature type="non-terminal residue" evidence="1">
    <location>
        <position position="1"/>
    </location>
</feature>
<proteinExistence type="predicted"/>
<dbReference type="AlphaFoldDB" id="X1ABY5"/>
<reference evidence="1" key="1">
    <citation type="journal article" date="2014" name="Front. Microbiol.">
        <title>High frequency of phylogenetically diverse reductive dehalogenase-homologous genes in deep subseafloor sedimentary metagenomes.</title>
        <authorList>
            <person name="Kawai M."/>
            <person name="Futagami T."/>
            <person name="Toyoda A."/>
            <person name="Takaki Y."/>
            <person name="Nishi S."/>
            <person name="Hori S."/>
            <person name="Arai W."/>
            <person name="Tsubouchi T."/>
            <person name="Morono Y."/>
            <person name="Uchiyama I."/>
            <person name="Ito T."/>
            <person name="Fujiyama A."/>
            <person name="Inagaki F."/>
            <person name="Takami H."/>
        </authorList>
    </citation>
    <scope>NUCLEOTIDE SEQUENCE</scope>
    <source>
        <strain evidence="1">Expedition CK06-06</strain>
    </source>
</reference>
<protein>
    <submittedName>
        <fullName evidence="1">Uncharacterized protein</fullName>
    </submittedName>
</protein>
<accession>X1ABY5</accession>
<name>X1ABY5_9ZZZZ</name>
<organism evidence="1">
    <name type="scientific">marine sediment metagenome</name>
    <dbReference type="NCBI Taxonomy" id="412755"/>
    <lineage>
        <taxon>unclassified sequences</taxon>
        <taxon>metagenomes</taxon>
        <taxon>ecological metagenomes</taxon>
    </lineage>
</organism>
<comment type="caution">
    <text evidence="1">The sequence shown here is derived from an EMBL/GenBank/DDBJ whole genome shotgun (WGS) entry which is preliminary data.</text>
</comment>
<gene>
    <name evidence="1" type="ORF">S01H4_18127</name>
</gene>
<dbReference type="EMBL" id="BART01008023">
    <property type="protein sequence ID" value="GAG67442.1"/>
    <property type="molecule type" value="Genomic_DNA"/>
</dbReference>
<sequence>LMIACSRKLKKQGYTWNKETKMCEKSKDGFKTSVNKKLLKKKKIRKLTGTF</sequence>
<evidence type="ECO:0000313" key="1">
    <source>
        <dbReference type="EMBL" id="GAG67442.1"/>
    </source>
</evidence>